<comment type="caution">
    <text evidence="5">The sequence shown here is derived from an EMBL/GenBank/DDBJ whole genome shotgun (WGS) entry which is preliminary data.</text>
</comment>
<dbReference type="PANTHER" id="PTHR40661:SF3">
    <property type="entry name" value="FELS-1 PROPHAGE TRANSCRIPTIONAL REGULATOR"/>
    <property type="match status" value="1"/>
</dbReference>
<dbReference type="SUPFAM" id="SSF47413">
    <property type="entry name" value="lambda repressor-like DNA-binding domains"/>
    <property type="match status" value="1"/>
</dbReference>
<dbReference type="Gene3D" id="1.10.260.40">
    <property type="entry name" value="lambda repressor-like DNA-binding domains"/>
    <property type="match status" value="1"/>
</dbReference>
<dbReference type="Proteomes" id="UP001596161">
    <property type="component" value="Unassembled WGS sequence"/>
</dbReference>
<feature type="domain" description="HTH cro/C1-type" evidence="4">
    <location>
        <begin position="8"/>
        <end position="62"/>
    </location>
</feature>
<dbReference type="Gene3D" id="2.10.109.10">
    <property type="entry name" value="Umud Fragment, subunit A"/>
    <property type="match status" value="1"/>
</dbReference>
<proteinExistence type="predicted"/>
<dbReference type="InterPro" id="IPR036286">
    <property type="entry name" value="LexA/Signal_pep-like_sf"/>
</dbReference>
<evidence type="ECO:0000313" key="5">
    <source>
        <dbReference type="EMBL" id="MFC5269964.1"/>
    </source>
</evidence>
<organism evidence="5 6">
    <name type="scientific">Adhaeribacter terreus</name>
    <dbReference type="NCBI Taxonomy" id="529703"/>
    <lineage>
        <taxon>Bacteria</taxon>
        <taxon>Pseudomonadati</taxon>
        <taxon>Bacteroidota</taxon>
        <taxon>Cytophagia</taxon>
        <taxon>Cytophagales</taxon>
        <taxon>Hymenobacteraceae</taxon>
        <taxon>Adhaeribacter</taxon>
    </lineage>
</organism>
<evidence type="ECO:0000259" key="4">
    <source>
        <dbReference type="PROSITE" id="PS50943"/>
    </source>
</evidence>
<dbReference type="PROSITE" id="PS50943">
    <property type="entry name" value="HTH_CROC1"/>
    <property type="match status" value="1"/>
</dbReference>
<dbReference type="InterPro" id="IPR001387">
    <property type="entry name" value="Cro/C1-type_HTH"/>
</dbReference>
<evidence type="ECO:0000313" key="6">
    <source>
        <dbReference type="Proteomes" id="UP001596161"/>
    </source>
</evidence>
<dbReference type="CDD" id="cd00093">
    <property type="entry name" value="HTH_XRE"/>
    <property type="match status" value="1"/>
</dbReference>
<keyword evidence="2" id="KW-0238">DNA-binding</keyword>
<protein>
    <submittedName>
        <fullName evidence="5">XRE family transcriptional regulator</fullName>
    </submittedName>
</protein>
<dbReference type="Pfam" id="PF00717">
    <property type="entry name" value="Peptidase_S24"/>
    <property type="match status" value="1"/>
</dbReference>
<accession>A0ABW0E6N8</accession>
<evidence type="ECO:0000256" key="2">
    <source>
        <dbReference type="ARBA" id="ARBA00023125"/>
    </source>
</evidence>
<name>A0ABW0E6N8_9BACT</name>
<dbReference type="RefSeq" id="WP_378016339.1">
    <property type="nucleotide sequence ID" value="NZ_JBHSKT010000002.1"/>
</dbReference>
<gene>
    <name evidence="5" type="ORF">ACFPIB_05035</name>
</gene>
<dbReference type="CDD" id="cd06529">
    <property type="entry name" value="S24_LexA-like"/>
    <property type="match status" value="1"/>
</dbReference>
<dbReference type="SMART" id="SM00530">
    <property type="entry name" value="HTH_XRE"/>
    <property type="match status" value="1"/>
</dbReference>
<dbReference type="InterPro" id="IPR039418">
    <property type="entry name" value="LexA-like"/>
</dbReference>
<dbReference type="SUPFAM" id="SSF51306">
    <property type="entry name" value="LexA/Signal peptidase"/>
    <property type="match status" value="1"/>
</dbReference>
<sequence>MSFIGKNIKKIRTVKNLSQAGFAQLFNLARPSVGAYEEGRSEPKMETVVQIARHFGVSIDLLLTKELTVNELYGFDLYKQELKNAPSLIKVAFTSLAPETVLVNAENIQEYIFHRNEKTFLEQLPVVHFPVTFKSIGRAFEHTGSEMQYRECGIFNGDLLLAELVEPSAYDALMPGLVYILVLQSSFLVRRLQEVTAEGKLKLKADNPDYGLSEIPFTEILEIWEVRGVFSTRLKAPTQLEDRLNMLEQTVMQLNNRLKALEQ</sequence>
<dbReference type="Pfam" id="PF01381">
    <property type="entry name" value="HTH_3"/>
    <property type="match status" value="1"/>
</dbReference>
<dbReference type="InterPro" id="IPR015927">
    <property type="entry name" value="Peptidase_S24_S26A/B/C"/>
</dbReference>
<dbReference type="InterPro" id="IPR010982">
    <property type="entry name" value="Lambda_DNA-bd_dom_sf"/>
</dbReference>
<evidence type="ECO:0000256" key="3">
    <source>
        <dbReference type="ARBA" id="ARBA00023163"/>
    </source>
</evidence>
<dbReference type="EMBL" id="JBHSKT010000002">
    <property type="protein sequence ID" value="MFC5269964.1"/>
    <property type="molecule type" value="Genomic_DNA"/>
</dbReference>
<reference evidence="6" key="1">
    <citation type="journal article" date="2019" name="Int. J. Syst. Evol. Microbiol.">
        <title>The Global Catalogue of Microorganisms (GCM) 10K type strain sequencing project: providing services to taxonomists for standard genome sequencing and annotation.</title>
        <authorList>
            <consortium name="The Broad Institute Genomics Platform"/>
            <consortium name="The Broad Institute Genome Sequencing Center for Infectious Disease"/>
            <person name="Wu L."/>
            <person name="Ma J."/>
        </authorList>
    </citation>
    <scope>NUCLEOTIDE SEQUENCE [LARGE SCALE GENOMIC DNA]</scope>
    <source>
        <strain evidence="6">KACC 12602</strain>
    </source>
</reference>
<keyword evidence="1" id="KW-0805">Transcription regulation</keyword>
<keyword evidence="6" id="KW-1185">Reference proteome</keyword>
<dbReference type="PANTHER" id="PTHR40661">
    <property type="match status" value="1"/>
</dbReference>
<keyword evidence="3" id="KW-0804">Transcription</keyword>
<evidence type="ECO:0000256" key="1">
    <source>
        <dbReference type="ARBA" id="ARBA00023015"/>
    </source>
</evidence>